<evidence type="ECO:0000256" key="3">
    <source>
        <dbReference type="ARBA" id="ARBA00022475"/>
    </source>
</evidence>
<reference evidence="10 11" key="1">
    <citation type="submission" date="2021-08" db="EMBL/GenBank/DDBJ databases">
        <title>Lysobacter sp. strain CJ11 Genome sequencing and assembly.</title>
        <authorList>
            <person name="Kim I."/>
        </authorList>
    </citation>
    <scope>NUCLEOTIDE SEQUENCE [LARGE SCALE GENOMIC DNA]</scope>
    <source>
        <strain evidence="10 11">CJ11</strain>
    </source>
</reference>
<dbReference type="Pfam" id="PF00584">
    <property type="entry name" value="SecE"/>
    <property type="match status" value="1"/>
</dbReference>
<dbReference type="PANTHER" id="PTHR33910:SF1">
    <property type="entry name" value="PROTEIN TRANSLOCASE SUBUNIT SECE"/>
    <property type="match status" value="1"/>
</dbReference>
<evidence type="ECO:0000313" key="10">
    <source>
        <dbReference type="EMBL" id="QYR53542.1"/>
    </source>
</evidence>
<evidence type="ECO:0000256" key="1">
    <source>
        <dbReference type="ARBA" id="ARBA00004370"/>
    </source>
</evidence>
<evidence type="ECO:0000256" key="8">
    <source>
        <dbReference type="ARBA" id="ARBA00023136"/>
    </source>
</evidence>
<comment type="similarity">
    <text evidence="9">Belongs to the SecE/SEC61-gamma family.</text>
</comment>
<evidence type="ECO:0000313" key="11">
    <source>
        <dbReference type="Proteomes" id="UP000824755"/>
    </source>
</evidence>
<evidence type="ECO:0000256" key="9">
    <source>
        <dbReference type="HAMAP-Rule" id="MF_00422"/>
    </source>
</evidence>
<dbReference type="InterPro" id="IPR038379">
    <property type="entry name" value="SecE_sf"/>
</dbReference>
<evidence type="ECO:0000256" key="4">
    <source>
        <dbReference type="ARBA" id="ARBA00022692"/>
    </source>
</evidence>
<keyword evidence="8 9" id="KW-0472">Membrane</keyword>
<dbReference type="PANTHER" id="PTHR33910">
    <property type="entry name" value="PROTEIN TRANSLOCASE SUBUNIT SECE"/>
    <property type="match status" value="1"/>
</dbReference>
<keyword evidence="4 9" id="KW-0812">Transmembrane</keyword>
<dbReference type="RefSeq" id="WP_220380358.1">
    <property type="nucleotide sequence ID" value="NZ_CP080544.1"/>
</dbReference>
<keyword evidence="5 9" id="KW-0653">Protein transport</keyword>
<dbReference type="Gene3D" id="1.20.5.1030">
    <property type="entry name" value="Preprotein translocase secy subunit"/>
    <property type="match status" value="1"/>
</dbReference>
<feature type="transmembrane region" description="Helical" evidence="9">
    <location>
        <begin position="44"/>
        <end position="63"/>
    </location>
</feature>
<dbReference type="EMBL" id="CP080544">
    <property type="protein sequence ID" value="QYR53542.1"/>
    <property type="molecule type" value="Genomic_DNA"/>
</dbReference>
<dbReference type="HAMAP" id="MF_00422">
    <property type="entry name" value="SecE"/>
    <property type="match status" value="1"/>
</dbReference>
<evidence type="ECO:0000256" key="2">
    <source>
        <dbReference type="ARBA" id="ARBA00022448"/>
    </source>
</evidence>
<dbReference type="PRINTS" id="PR01650">
    <property type="entry name" value="SECETRNLCASE"/>
</dbReference>
<keyword evidence="11" id="KW-1185">Reference proteome</keyword>
<evidence type="ECO:0000256" key="6">
    <source>
        <dbReference type="ARBA" id="ARBA00022989"/>
    </source>
</evidence>
<comment type="function">
    <text evidence="9">Essential subunit of the Sec protein translocation channel SecYEG. Clamps together the 2 halves of SecY. May contact the channel plug during translocation.</text>
</comment>
<keyword evidence="6 9" id="KW-1133">Transmembrane helix</keyword>
<proteinExistence type="inferred from homology"/>
<organism evidence="10 11">
    <name type="scientific">Lysobacter soyae</name>
    <dbReference type="NCBI Taxonomy" id="2764185"/>
    <lineage>
        <taxon>Bacteria</taxon>
        <taxon>Pseudomonadati</taxon>
        <taxon>Pseudomonadota</taxon>
        <taxon>Gammaproteobacteria</taxon>
        <taxon>Lysobacterales</taxon>
        <taxon>Lysobacteraceae</taxon>
        <taxon>Lysobacter</taxon>
    </lineage>
</organism>
<comment type="subunit">
    <text evidence="9">Component of the Sec protein translocase complex. Heterotrimer consisting of SecY, SecE and SecG subunits. The heterotrimers can form oligomers, although 1 heterotrimer is thought to be able to translocate proteins. Interacts with the ribosome. Interacts with SecDF, and other proteins may be involved. Interacts with SecA.</text>
</comment>
<accession>A0ABX8WRT4</accession>
<comment type="caution">
    <text evidence="9">Lacks conserved residue(s) required for the propagation of feature annotation.</text>
</comment>
<dbReference type="NCBIfam" id="TIGR00964">
    <property type="entry name" value="secE_bact"/>
    <property type="match status" value="1"/>
</dbReference>
<protein>
    <recommendedName>
        <fullName evidence="9">Protein translocase subunit SecE</fullName>
    </recommendedName>
</protein>
<dbReference type="Proteomes" id="UP000824755">
    <property type="component" value="Chromosome"/>
</dbReference>
<evidence type="ECO:0000256" key="7">
    <source>
        <dbReference type="ARBA" id="ARBA00023010"/>
    </source>
</evidence>
<comment type="subcellular location">
    <subcellularLocation>
        <location evidence="1">Membrane</location>
    </subcellularLocation>
</comment>
<evidence type="ECO:0000256" key="5">
    <source>
        <dbReference type="ARBA" id="ARBA00022927"/>
    </source>
</evidence>
<keyword evidence="7 9" id="KW-0811">Translocation</keyword>
<feature type="transmembrane region" description="Helical" evidence="9">
    <location>
        <begin position="98"/>
        <end position="122"/>
    </location>
</feature>
<feature type="transmembrane region" description="Helical" evidence="9">
    <location>
        <begin position="21"/>
        <end position="38"/>
    </location>
</feature>
<dbReference type="InterPro" id="IPR001901">
    <property type="entry name" value="Translocase_SecE/Sec61-g"/>
</dbReference>
<gene>
    <name evidence="9 10" type="primary">secE</name>
    <name evidence="10" type="ORF">H8L67_03315</name>
</gene>
<keyword evidence="3 9" id="KW-1003">Cell membrane</keyword>
<keyword evidence="2 9" id="KW-0813">Transport</keyword>
<dbReference type="InterPro" id="IPR005807">
    <property type="entry name" value="SecE_bac"/>
</dbReference>
<name>A0ABX8WRT4_9GAMM</name>
<sequence>MNSKAVQNKPKASNGADMAKFVVAGLLLAASVFAYYWFDGQWSAWLRVLTVVGGMAVSALIFMSSTKGPKLREFTRESIFELRKVVWPTRQEAMRMTWIVMLVVVIFSLVLFGFDAIIAQLIKWLLSR</sequence>